<dbReference type="InterPro" id="IPR001460">
    <property type="entry name" value="PCN-bd_Tpept"/>
</dbReference>
<evidence type="ECO:0000256" key="2">
    <source>
        <dbReference type="ARBA" id="ARBA00022475"/>
    </source>
</evidence>
<evidence type="ECO:0000256" key="6">
    <source>
        <dbReference type="ARBA" id="ARBA00022679"/>
    </source>
</evidence>
<dbReference type="SUPFAM" id="SSF53955">
    <property type="entry name" value="Lysozyme-like"/>
    <property type="match status" value="1"/>
</dbReference>
<reference evidence="18 19" key="1">
    <citation type="journal article" date="2013" name="Nat. Biotechnol.">
        <title>Genome sequences of rare, uncultured bacteria obtained by differential coverage binning of multiple metagenomes.</title>
        <authorList>
            <person name="Albertsen M."/>
            <person name="Hugenholtz P."/>
            <person name="Skarshewski A."/>
            <person name="Nielsen K.L."/>
            <person name="Tyson G.W."/>
            <person name="Nielsen P.H."/>
        </authorList>
    </citation>
    <scope>NUCLEOTIDE SEQUENCE [LARGE SCALE GENOMIC DNA]</scope>
    <source>
        <strain evidence="18">TM71</strain>
    </source>
</reference>
<evidence type="ECO:0000256" key="12">
    <source>
        <dbReference type="ARBA" id="ARBA00023316"/>
    </source>
</evidence>
<dbReference type="SUPFAM" id="SSF56601">
    <property type="entry name" value="beta-lactamase/transpeptidase-like"/>
    <property type="match status" value="1"/>
</dbReference>
<dbReference type="InterPro" id="IPR050396">
    <property type="entry name" value="Glycosyltr_51/Transpeptidase"/>
</dbReference>
<dbReference type="HOGENOM" id="CLU_006354_2_4_0"/>
<keyword evidence="12" id="KW-0961">Cell wall biogenesis/degradation</keyword>
<evidence type="ECO:0000313" key="18">
    <source>
        <dbReference type="EMBL" id="AGL61755.1"/>
    </source>
</evidence>
<keyword evidence="3" id="KW-0121">Carboxypeptidase</keyword>
<evidence type="ECO:0000256" key="1">
    <source>
        <dbReference type="ARBA" id="ARBA00004236"/>
    </source>
</evidence>
<keyword evidence="15" id="KW-0812">Transmembrane</keyword>
<evidence type="ECO:0000259" key="16">
    <source>
        <dbReference type="Pfam" id="PF00905"/>
    </source>
</evidence>
<dbReference type="Proteomes" id="UP000013893">
    <property type="component" value="Chromosome"/>
</dbReference>
<proteinExistence type="predicted"/>
<keyword evidence="2" id="KW-1003">Cell membrane</keyword>
<dbReference type="Gene3D" id="1.10.3810.10">
    <property type="entry name" value="Biosynthetic peptidoglycan transglycosylase-like"/>
    <property type="match status" value="1"/>
</dbReference>
<dbReference type="Gene3D" id="3.40.710.10">
    <property type="entry name" value="DD-peptidase/beta-lactamase superfamily"/>
    <property type="match status" value="1"/>
</dbReference>
<sequence>MGSICLWEGTIIVAGRKSSTRKVSVYSNLASRRRSKKDVKSRQKAEYLASLPKHPVKRILYRLHPKRVYQYWFSKKGLFMAAKIVGVTVLLFVLLILGLFAYYRKDLDAIRPGELDKRVQSTVIKYYDRNGALLWEDKGAGDYRLVVTSDNINTYMKQATVAIEDKDFYSHPGISFSGILRAFLNNSQGNATQGGSTLTQQLVKQVFFPPDEAQQRGVAGIPRKIKEMILSVEVERMYNKDQILTLYLNESPYGGRRNGVESAAQTYFHKSAKDLTLAESALLAAIPNNPSVYNPYDVTGHVALIERQHKVLDSMADMKYISREQAEEAKKVAVLDTLQPLADQLAGIKAPHFVLMVKAQLEKELGKATVGQGGLTVVTTLDLTAQSKLEANMTAMFDGTLTDRNCSYVSCPSYAGFTNGAAAIEDVETGQLIALVGSRDYGYPGFGQDNAATAFIQPGSTIKPFVYAQLFQKQADGKPNFGSGSILSDTSTTFPGNYKPQNADGKFQGNINIRQSLDRSRNIPAIKAMVIAGKDETWATIRAMGDVDYCTQGPDQDAGLSSAIGGCGTRLTDHTNAIASFARMGVYMPQTTILKVTNSTGEVIKQYKSETKQVIDPQAAYIVNDILGDSNARAGLGWNQDYLVRLNKAGIKAAAKTGTSNGQIGSKIVPKDIWTVGYTPHLSMSVWLGNPDTTPLRQGNSLIPAMIYDKTMMEVSQYYIDSGKAKGSDWFTAPSGIQRVGNEVYPSYWNKSSGITNTKATFDRVSKKKATDCTPTAAKIELSVSKITDPYTKKDIISAPDGYDGSADDDIHSCSDPKPYVTLSTSGNTAMMSFGTSSSSTFQPMTIELRSPSGVIATKQVTSNDSWGVDLTGVPHGTQLTATVTDTGYYTDSATTTY</sequence>
<dbReference type="GO" id="GO:0008955">
    <property type="term" value="F:peptidoglycan glycosyltransferase activity"/>
    <property type="evidence" value="ECO:0007669"/>
    <property type="project" value="UniProtKB-EC"/>
</dbReference>
<keyword evidence="7" id="KW-0378">Hydrolase</keyword>
<dbReference type="InterPro" id="IPR001264">
    <property type="entry name" value="Glyco_trans_51"/>
</dbReference>
<keyword evidence="4" id="KW-0645">Protease</keyword>
<dbReference type="GO" id="GO:0005886">
    <property type="term" value="C:plasma membrane"/>
    <property type="evidence" value="ECO:0007669"/>
    <property type="project" value="UniProtKB-SubCell"/>
</dbReference>
<dbReference type="InterPro" id="IPR012338">
    <property type="entry name" value="Beta-lactam/transpept-like"/>
</dbReference>
<dbReference type="Pfam" id="PF00912">
    <property type="entry name" value="Transgly"/>
    <property type="match status" value="1"/>
</dbReference>
<evidence type="ECO:0000256" key="15">
    <source>
        <dbReference type="SAM" id="Phobius"/>
    </source>
</evidence>
<protein>
    <recommendedName>
        <fullName evidence="13">peptidoglycan glycosyltransferase</fullName>
        <ecNumber evidence="13">2.4.99.28</ecNumber>
    </recommendedName>
</protein>
<dbReference type="EMBL" id="CP005957">
    <property type="protein sequence ID" value="AGL61755.1"/>
    <property type="molecule type" value="Genomic_DNA"/>
</dbReference>
<dbReference type="GO" id="GO:0009252">
    <property type="term" value="P:peptidoglycan biosynthetic process"/>
    <property type="evidence" value="ECO:0007669"/>
    <property type="project" value="UniProtKB-KW"/>
</dbReference>
<dbReference type="GO" id="GO:0030288">
    <property type="term" value="C:outer membrane-bounded periplasmic space"/>
    <property type="evidence" value="ECO:0007669"/>
    <property type="project" value="TreeGrafter"/>
</dbReference>
<comment type="catalytic activity">
    <reaction evidence="14">
        <text>[GlcNAc-(1-&gt;4)-Mur2Ac(oyl-L-Ala-gamma-D-Glu-L-Lys-D-Ala-D-Ala)](n)-di-trans,octa-cis-undecaprenyl diphosphate + beta-D-GlcNAc-(1-&gt;4)-Mur2Ac(oyl-L-Ala-gamma-D-Glu-L-Lys-D-Ala-D-Ala)-di-trans,octa-cis-undecaprenyl diphosphate = [GlcNAc-(1-&gt;4)-Mur2Ac(oyl-L-Ala-gamma-D-Glu-L-Lys-D-Ala-D-Ala)](n+1)-di-trans,octa-cis-undecaprenyl diphosphate + di-trans,octa-cis-undecaprenyl diphosphate + H(+)</text>
        <dbReference type="Rhea" id="RHEA:23708"/>
        <dbReference type="Rhea" id="RHEA-COMP:9602"/>
        <dbReference type="Rhea" id="RHEA-COMP:9603"/>
        <dbReference type="ChEBI" id="CHEBI:15378"/>
        <dbReference type="ChEBI" id="CHEBI:58405"/>
        <dbReference type="ChEBI" id="CHEBI:60033"/>
        <dbReference type="ChEBI" id="CHEBI:78435"/>
        <dbReference type="EC" id="2.4.99.28"/>
    </reaction>
</comment>
<evidence type="ECO:0000256" key="3">
    <source>
        <dbReference type="ARBA" id="ARBA00022645"/>
    </source>
</evidence>
<keyword evidence="10 15" id="KW-0472">Membrane</keyword>
<evidence type="ECO:0000256" key="4">
    <source>
        <dbReference type="ARBA" id="ARBA00022670"/>
    </source>
</evidence>
<evidence type="ECO:0000259" key="17">
    <source>
        <dbReference type="Pfam" id="PF00912"/>
    </source>
</evidence>
<feature type="transmembrane region" description="Helical" evidence="15">
    <location>
        <begin position="77"/>
        <end position="103"/>
    </location>
</feature>
<dbReference type="GO" id="GO:0008360">
    <property type="term" value="P:regulation of cell shape"/>
    <property type="evidence" value="ECO:0007669"/>
    <property type="project" value="UniProtKB-KW"/>
</dbReference>
<feature type="domain" description="Penicillin-binding protein transpeptidase" evidence="16">
    <location>
        <begin position="420"/>
        <end position="681"/>
    </location>
</feature>
<evidence type="ECO:0000256" key="8">
    <source>
        <dbReference type="ARBA" id="ARBA00022960"/>
    </source>
</evidence>
<gene>
    <name evidence="18" type="ORF">L336_0044</name>
</gene>
<dbReference type="Pfam" id="PF00905">
    <property type="entry name" value="Transpeptidase"/>
    <property type="match status" value="1"/>
</dbReference>
<keyword evidence="5" id="KW-0328">Glycosyltransferase</keyword>
<evidence type="ECO:0000256" key="5">
    <source>
        <dbReference type="ARBA" id="ARBA00022676"/>
    </source>
</evidence>
<evidence type="ECO:0000256" key="7">
    <source>
        <dbReference type="ARBA" id="ARBA00022801"/>
    </source>
</evidence>
<keyword evidence="9" id="KW-0573">Peptidoglycan synthesis</keyword>
<evidence type="ECO:0000256" key="11">
    <source>
        <dbReference type="ARBA" id="ARBA00023268"/>
    </source>
</evidence>
<keyword evidence="6 18" id="KW-0808">Transferase</keyword>
<keyword evidence="15" id="KW-1133">Transmembrane helix</keyword>
<evidence type="ECO:0000256" key="13">
    <source>
        <dbReference type="ARBA" id="ARBA00044770"/>
    </source>
</evidence>
<dbReference type="EC" id="2.4.99.28" evidence="13"/>
<evidence type="ECO:0000256" key="9">
    <source>
        <dbReference type="ARBA" id="ARBA00022984"/>
    </source>
</evidence>
<accession>R4PUE9</accession>
<dbReference type="PANTHER" id="PTHR32282">
    <property type="entry name" value="BINDING PROTEIN TRANSPEPTIDASE, PUTATIVE-RELATED"/>
    <property type="match status" value="1"/>
</dbReference>
<keyword evidence="19" id="KW-1185">Reference proteome</keyword>
<dbReference type="PATRIC" id="fig|1332188.3.peg.43"/>
<organism evidence="18 19">
    <name type="scientific">Candidatus Saccharimonas aalborgensis</name>
    <dbReference type="NCBI Taxonomy" id="1332188"/>
    <lineage>
        <taxon>Bacteria</taxon>
        <taxon>Candidatus Saccharimonadota</taxon>
        <taxon>Candidatus Saccharimonadia</taxon>
        <taxon>Candidatus Saccharimonadales</taxon>
        <taxon>Candidatus Saccharimonadaceae</taxon>
        <taxon>Candidatus Saccharimonas</taxon>
    </lineage>
</organism>
<keyword evidence="11" id="KW-0511">Multifunctional enzyme</keyword>
<dbReference type="InterPro" id="IPR036950">
    <property type="entry name" value="PBP_transglycosylase"/>
</dbReference>
<dbReference type="PANTHER" id="PTHR32282:SF11">
    <property type="entry name" value="PENICILLIN-BINDING PROTEIN 1B"/>
    <property type="match status" value="1"/>
</dbReference>
<dbReference type="GO" id="GO:0004180">
    <property type="term" value="F:carboxypeptidase activity"/>
    <property type="evidence" value="ECO:0007669"/>
    <property type="project" value="UniProtKB-KW"/>
</dbReference>
<keyword evidence="8" id="KW-0133">Cell shape</keyword>
<comment type="subcellular location">
    <subcellularLocation>
        <location evidence="1">Cell membrane</location>
    </subcellularLocation>
</comment>
<dbReference type="GO" id="GO:0071555">
    <property type="term" value="P:cell wall organization"/>
    <property type="evidence" value="ECO:0007669"/>
    <property type="project" value="UniProtKB-KW"/>
</dbReference>
<dbReference type="STRING" id="1332188.L336_0044"/>
<dbReference type="KEGG" id="saal:L336_0044"/>
<dbReference type="GO" id="GO:0008658">
    <property type="term" value="F:penicillin binding"/>
    <property type="evidence" value="ECO:0007669"/>
    <property type="project" value="InterPro"/>
</dbReference>
<feature type="domain" description="Glycosyl transferase family 51" evidence="17">
    <location>
        <begin position="142"/>
        <end position="315"/>
    </location>
</feature>
<evidence type="ECO:0000256" key="14">
    <source>
        <dbReference type="ARBA" id="ARBA00049902"/>
    </source>
</evidence>
<evidence type="ECO:0000256" key="10">
    <source>
        <dbReference type="ARBA" id="ARBA00023136"/>
    </source>
</evidence>
<dbReference type="GO" id="GO:0006508">
    <property type="term" value="P:proteolysis"/>
    <property type="evidence" value="ECO:0007669"/>
    <property type="project" value="UniProtKB-KW"/>
</dbReference>
<name>R4PUE9_9BACT</name>
<dbReference type="AlphaFoldDB" id="R4PUE9"/>
<evidence type="ECO:0000313" key="19">
    <source>
        <dbReference type="Proteomes" id="UP000013893"/>
    </source>
</evidence>
<dbReference type="InterPro" id="IPR023346">
    <property type="entry name" value="Lysozyme-like_dom_sf"/>
</dbReference>